<dbReference type="Proteomes" id="UP000051012">
    <property type="component" value="Unassembled WGS sequence"/>
</dbReference>
<sequence length="189" mass="20518">MVLILLTILISTYPWPIRQFGSAHGVSATLGDARGDSLNPRFHFGIDIPAGVGTKVYSIISDTAKLGGSGSDTYVRVGNYWYVHLENRIPHNTYVLGILDPINTPPDTIGKVLDYPNGDHLHFQIGPSSGPFVNPLSYDGGPIGYSDGGDPVVSSPFDFWRQGSEGQIAEELQSPLLDKVDIRAYCQDN</sequence>
<dbReference type="InterPro" id="IPR011055">
    <property type="entry name" value="Dup_hybrid_motif"/>
</dbReference>
<evidence type="ECO:0008006" key="3">
    <source>
        <dbReference type="Google" id="ProtNLM"/>
    </source>
</evidence>
<comment type="caution">
    <text evidence="1">The sequence shown here is derived from an EMBL/GenBank/DDBJ whole genome shotgun (WGS) entry which is preliminary data.</text>
</comment>
<dbReference type="EMBL" id="LJNI01000132">
    <property type="protein sequence ID" value="KPJ71234.1"/>
    <property type="molecule type" value="Genomic_DNA"/>
</dbReference>
<reference evidence="1 2" key="1">
    <citation type="journal article" date="2015" name="Microbiome">
        <title>Genomic resolution of linkages in carbon, nitrogen, and sulfur cycling among widespread estuary sediment bacteria.</title>
        <authorList>
            <person name="Baker B.J."/>
            <person name="Lazar C.S."/>
            <person name="Teske A.P."/>
            <person name="Dick G.J."/>
        </authorList>
    </citation>
    <scope>NUCLEOTIDE SEQUENCE [LARGE SCALE GENOMIC DNA]</scope>
    <source>
        <strain evidence="1">DG_78</strain>
    </source>
</reference>
<feature type="non-terminal residue" evidence="1">
    <location>
        <position position="189"/>
    </location>
</feature>
<organism evidence="1 2">
    <name type="scientific">candidate division TA06 bacterium DG_78</name>
    <dbReference type="NCBI Taxonomy" id="1703772"/>
    <lineage>
        <taxon>Bacteria</taxon>
        <taxon>Bacteria division TA06</taxon>
    </lineage>
</organism>
<evidence type="ECO:0000313" key="2">
    <source>
        <dbReference type="Proteomes" id="UP000051012"/>
    </source>
</evidence>
<name>A0A0S7Y8Z3_UNCT6</name>
<protein>
    <recommendedName>
        <fullName evidence="3">Peptidase M23 domain-containing protein</fullName>
    </recommendedName>
</protein>
<accession>A0A0S7Y8Z3</accession>
<proteinExistence type="predicted"/>
<dbReference type="Gene3D" id="2.70.70.10">
    <property type="entry name" value="Glucose Permease (Domain IIA)"/>
    <property type="match status" value="1"/>
</dbReference>
<gene>
    <name evidence="1" type="ORF">AMJ52_08800</name>
</gene>
<evidence type="ECO:0000313" key="1">
    <source>
        <dbReference type="EMBL" id="KPJ71234.1"/>
    </source>
</evidence>
<dbReference type="AlphaFoldDB" id="A0A0S7Y8Z3"/>